<dbReference type="Gene3D" id="3.30.420.10">
    <property type="entry name" value="Ribonuclease H-like superfamily/Ribonuclease H"/>
    <property type="match status" value="1"/>
</dbReference>
<sequence>MSEQESLREIRKQPQRKIILHHDNAICHTSAETIRCLEDERIDLTGHSPYSPDLAPNDFCLFPIVKNKLRGRRFSSRKEAIDAFKMHVLEMHQSDRRKEVIEQSRGAGLGYGVRLQTRGSTYRSAVDCIHRV</sequence>
<dbReference type="GO" id="GO:0003676">
    <property type="term" value="F:nucleic acid binding"/>
    <property type="evidence" value="ECO:0007669"/>
    <property type="project" value="InterPro"/>
</dbReference>
<accession>A0A4C1Y2A4</accession>
<proteinExistence type="predicted"/>
<dbReference type="InterPro" id="IPR052709">
    <property type="entry name" value="Transposase-MT_Hybrid"/>
</dbReference>
<dbReference type="InterPro" id="IPR036397">
    <property type="entry name" value="RNaseH_sf"/>
</dbReference>
<organism evidence="1 2">
    <name type="scientific">Eumeta variegata</name>
    <name type="common">Bagworm moth</name>
    <name type="synonym">Eumeta japonica</name>
    <dbReference type="NCBI Taxonomy" id="151549"/>
    <lineage>
        <taxon>Eukaryota</taxon>
        <taxon>Metazoa</taxon>
        <taxon>Ecdysozoa</taxon>
        <taxon>Arthropoda</taxon>
        <taxon>Hexapoda</taxon>
        <taxon>Insecta</taxon>
        <taxon>Pterygota</taxon>
        <taxon>Neoptera</taxon>
        <taxon>Endopterygota</taxon>
        <taxon>Lepidoptera</taxon>
        <taxon>Glossata</taxon>
        <taxon>Ditrysia</taxon>
        <taxon>Tineoidea</taxon>
        <taxon>Psychidae</taxon>
        <taxon>Oiketicinae</taxon>
        <taxon>Eumeta</taxon>
    </lineage>
</organism>
<dbReference type="STRING" id="151549.A0A4C1Y2A4"/>
<comment type="caution">
    <text evidence="1">The sequence shown here is derived from an EMBL/GenBank/DDBJ whole genome shotgun (WGS) entry which is preliminary data.</text>
</comment>
<dbReference type="PANTHER" id="PTHR46060">
    <property type="entry name" value="MARINER MOS1 TRANSPOSASE-LIKE PROTEIN"/>
    <property type="match status" value="1"/>
</dbReference>
<gene>
    <name evidence="1" type="primary">SETMAR</name>
    <name evidence="1" type="ORF">EVAR_88424_1</name>
</gene>
<keyword evidence="1" id="KW-0808">Transferase</keyword>
<protein>
    <submittedName>
        <fullName evidence="1">Histone-lysine N-methyltransferase SETMAR</fullName>
    </submittedName>
</protein>
<dbReference type="GO" id="GO:0032259">
    <property type="term" value="P:methylation"/>
    <property type="evidence" value="ECO:0007669"/>
    <property type="project" value="UniProtKB-KW"/>
</dbReference>
<evidence type="ECO:0000313" key="1">
    <source>
        <dbReference type="EMBL" id="GBP69523.1"/>
    </source>
</evidence>
<dbReference type="AlphaFoldDB" id="A0A4C1Y2A4"/>
<dbReference type="OrthoDB" id="10065579at2759"/>
<name>A0A4C1Y2A4_EUMVA</name>
<evidence type="ECO:0000313" key="2">
    <source>
        <dbReference type="Proteomes" id="UP000299102"/>
    </source>
</evidence>
<dbReference type="GO" id="GO:0008168">
    <property type="term" value="F:methyltransferase activity"/>
    <property type="evidence" value="ECO:0007669"/>
    <property type="project" value="UniProtKB-KW"/>
</dbReference>
<keyword evidence="2" id="KW-1185">Reference proteome</keyword>
<keyword evidence="1" id="KW-0489">Methyltransferase</keyword>
<dbReference type="EMBL" id="BGZK01001043">
    <property type="protein sequence ID" value="GBP69523.1"/>
    <property type="molecule type" value="Genomic_DNA"/>
</dbReference>
<dbReference type="PANTHER" id="PTHR46060:SF3">
    <property type="entry name" value="PROTEIN GVQW3"/>
    <property type="match status" value="1"/>
</dbReference>
<reference evidence="1 2" key="1">
    <citation type="journal article" date="2019" name="Commun. Biol.">
        <title>The bagworm genome reveals a unique fibroin gene that provides high tensile strength.</title>
        <authorList>
            <person name="Kono N."/>
            <person name="Nakamura H."/>
            <person name="Ohtoshi R."/>
            <person name="Tomita M."/>
            <person name="Numata K."/>
            <person name="Arakawa K."/>
        </authorList>
    </citation>
    <scope>NUCLEOTIDE SEQUENCE [LARGE SCALE GENOMIC DNA]</scope>
</reference>
<dbReference type="Proteomes" id="UP000299102">
    <property type="component" value="Unassembled WGS sequence"/>
</dbReference>